<feature type="region of interest" description="Disordered" evidence="8">
    <location>
        <begin position="249"/>
        <end position="269"/>
    </location>
</feature>
<keyword evidence="3" id="KW-0809">Transit peptide</keyword>
<keyword evidence="6" id="KW-0804">Transcription</keyword>
<dbReference type="PANTHER" id="PTHR31745:SF2">
    <property type="entry name" value="SINGLE-STRANDED DNA-BINDING PROTEIN WHY1, CHLOROPLASTIC"/>
    <property type="match status" value="1"/>
</dbReference>
<gene>
    <name evidence="9" type="ORF">QJS04_geneDACA017843</name>
</gene>
<dbReference type="SUPFAM" id="SSF101936">
    <property type="entry name" value="DNA-binding pseudobarrel domain"/>
    <property type="match status" value="1"/>
</dbReference>
<dbReference type="PANTHER" id="PTHR31745">
    <property type="entry name" value="SINGLE-STRANDED DNA-BINDING PROTEIN WHY2, MITOCHONDRIAL"/>
    <property type="match status" value="1"/>
</dbReference>
<dbReference type="InterPro" id="IPR009044">
    <property type="entry name" value="ssDNA-bd_transcriptional_reg"/>
</dbReference>
<comment type="similarity">
    <text evidence="2">Belongs to the Whirly family.</text>
</comment>
<dbReference type="InterPro" id="IPR003340">
    <property type="entry name" value="B3_DNA-bd"/>
</dbReference>
<evidence type="ECO:0000256" key="8">
    <source>
        <dbReference type="SAM" id="MobiDB-lite"/>
    </source>
</evidence>
<dbReference type="Gene3D" id="2.40.330.10">
    <property type="entry name" value="DNA-binding pseudobarrel domain"/>
    <property type="match status" value="1"/>
</dbReference>
<dbReference type="Pfam" id="PF08536">
    <property type="entry name" value="Whirly"/>
    <property type="match status" value="1"/>
</dbReference>
<feature type="compositionally biased region" description="Polar residues" evidence="8">
    <location>
        <begin position="38"/>
        <end position="48"/>
    </location>
</feature>
<reference evidence="9" key="2">
    <citation type="submission" date="2023-06" db="EMBL/GenBank/DDBJ databases">
        <authorList>
            <person name="Ma L."/>
            <person name="Liu K.-W."/>
            <person name="Li Z."/>
            <person name="Hsiao Y.-Y."/>
            <person name="Qi Y."/>
            <person name="Fu T."/>
            <person name="Tang G."/>
            <person name="Zhang D."/>
            <person name="Sun W.-H."/>
            <person name="Liu D.-K."/>
            <person name="Li Y."/>
            <person name="Chen G.-Z."/>
            <person name="Liu X.-D."/>
            <person name="Liao X.-Y."/>
            <person name="Jiang Y.-T."/>
            <person name="Yu X."/>
            <person name="Hao Y."/>
            <person name="Huang J."/>
            <person name="Zhao X.-W."/>
            <person name="Ke S."/>
            <person name="Chen Y.-Y."/>
            <person name="Wu W.-L."/>
            <person name="Hsu J.-L."/>
            <person name="Lin Y.-F."/>
            <person name="Huang M.-D."/>
            <person name="Li C.-Y."/>
            <person name="Huang L."/>
            <person name="Wang Z.-W."/>
            <person name="Zhao X."/>
            <person name="Zhong W.-Y."/>
            <person name="Peng D.-H."/>
            <person name="Ahmad S."/>
            <person name="Lan S."/>
            <person name="Zhang J.-S."/>
            <person name="Tsai W.-C."/>
            <person name="Van De Peer Y."/>
            <person name="Liu Z.-J."/>
        </authorList>
    </citation>
    <scope>NUCLEOTIDE SEQUENCE</scope>
    <source>
        <strain evidence="9">SCP</strain>
        <tissue evidence="9">Leaves</tissue>
    </source>
</reference>
<dbReference type="Pfam" id="PF03754">
    <property type="entry name" value="At2g31720-like"/>
    <property type="match status" value="1"/>
</dbReference>
<evidence type="ECO:0000256" key="2">
    <source>
        <dbReference type="ARBA" id="ARBA00006061"/>
    </source>
</evidence>
<evidence type="ECO:0000256" key="5">
    <source>
        <dbReference type="ARBA" id="ARBA00023125"/>
    </source>
</evidence>
<evidence type="ECO:0000256" key="4">
    <source>
        <dbReference type="ARBA" id="ARBA00023015"/>
    </source>
</evidence>
<dbReference type="GO" id="GO:0006355">
    <property type="term" value="P:regulation of DNA-templated transcription"/>
    <property type="evidence" value="ECO:0007669"/>
    <property type="project" value="InterPro"/>
</dbReference>
<accession>A0AAV9ALB5</accession>
<feature type="compositionally biased region" description="Basic and acidic residues" evidence="8">
    <location>
        <begin position="249"/>
        <end position="264"/>
    </location>
</feature>
<reference evidence="9" key="1">
    <citation type="journal article" date="2023" name="Nat. Commun.">
        <title>Diploid and tetraploid genomes of Acorus and the evolution of monocots.</title>
        <authorList>
            <person name="Ma L."/>
            <person name="Liu K.W."/>
            <person name="Li Z."/>
            <person name="Hsiao Y.Y."/>
            <person name="Qi Y."/>
            <person name="Fu T."/>
            <person name="Tang G.D."/>
            <person name="Zhang D."/>
            <person name="Sun W.H."/>
            <person name="Liu D.K."/>
            <person name="Li Y."/>
            <person name="Chen G.Z."/>
            <person name="Liu X.D."/>
            <person name="Liao X.Y."/>
            <person name="Jiang Y.T."/>
            <person name="Yu X."/>
            <person name="Hao Y."/>
            <person name="Huang J."/>
            <person name="Zhao X.W."/>
            <person name="Ke S."/>
            <person name="Chen Y.Y."/>
            <person name="Wu W.L."/>
            <person name="Hsu J.L."/>
            <person name="Lin Y.F."/>
            <person name="Huang M.D."/>
            <person name="Li C.Y."/>
            <person name="Huang L."/>
            <person name="Wang Z.W."/>
            <person name="Zhao X."/>
            <person name="Zhong W.Y."/>
            <person name="Peng D.H."/>
            <person name="Ahmad S."/>
            <person name="Lan S."/>
            <person name="Zhang J.S."/>
            <person name="Tsai W.C."/>
            <person name="Van de Peer Y."/>
            <person name="Liu Z.J."/>
        </authorList>
    </citation>
    <scope>NUCLEOTIDE SEQUENCE</scope>
    <source>
        <strain evidence="9">SCP</strain>
    </source>
</reference>
<comment type="caution">
    <text evidence="9">The sequence shown here is derived from an EMBL/GenBank/DDBJ whole genome shotgun (WGS) entry which is preliminary data.</text>
</comment>
<evidence type="ECO:0000256" key="7">
    <source>
        <dbReference type="ARBA" id="ARBA00023242"/>
    </source>
</evidence>
<dbReference type="EMBL" id="JAUJYN010000008">
    <property type="protein sequence ID" value="KAK1265109.1"/>
    <property type="molecule type" value="Genomic_DNA"/>
</dbReference>
<dbReference type="InterPro" id="IPR013742">
    <property type="entry name" value="Whirly"/>
</dbReference>
<dbReference type="InterPro" id="IPR005508">
    <property type="entry name" value="At2g31720-like"/>
</dbReference>
<name>A0AAV9ALB5_ACOGR</name>
<dbReference type="CDD" id="cd10017">
    <property type="entry name" value="B3_DNA"/>
    <property type="match status" value="1"/>
</dbReference>
<dbReference type="GO" id="GO:0003697">
    <property type="term" value="F:single-stranded DNA binding"/>
    <property type="evidence" value="ECO:0007669"/>
    <property type="project" value="InterPro"/>
</dbReference>
<comment type="subcellular location">
    <subcellularLocation>
        <location evidence="1">Nucleus</location>
    </subcellularLocation>
</comment>
<organism evidence="9 10">
    <name type="scientific">Acorus gramineus</name>
    <name type="common">Dwarf sweet flag</name>
    <dbReference type="NCBI Taxonomy" id="55184"/>
    <lineage>
        <taxon>Eukaryota</taxon>
        <taxon>Viridiplantae</taxon>
        <taxon>Streptophyta</taxon>
        <taxon>Embryophyta</taxon>
        <taxon>Tracheophyta</taxon>
        <taxon>Spermatophyta</taxon>
        <taxon>Magnoliopsida</taxon>
        <taxon>Liliopsida</taxon>
        <taxon>Acoraceae</taxon>
        <taxon>Acorus</taxon>
    </lineage>
</organism>
<evidence type="ECO:0000256" key="1">
    <source>
        <dbReference type="ARBA" id="ARBA00004123"/>
    </source>
</evidence>
<dbReference type="Gene3D" id="2.30.31.10">
    <property type="entry name" value="Transcriptional Coactivator Pc4, Chain A"/>
    <property type="match status" value="1"/>
</dbReference>
<sequence>MRLLSCHPKSTFPLHKIPSNPPPPSLSSLPNNPHSLHFSSSTKSTNPNRLSIRCRRSEYFEPQQPKFNTNPTSEAPSSKIYVGYSIYKGKAALQVEPRAPEFAPLDTGAFKLSKEGLVFLQFAPAIATRQYDWSRKQVFTLSVVEIGTLIGLGPKDSCEFFHDPFKGKSDEGKVRKLLKVEPLPDGSEDYKDWPSSVRIVERTSKEILEVEDPQWKVGQSTYSLINNMSQPDWSGLHLLANTAVAHEGLDVHRPSKKPKTDNRRRSNHNGWLDAVNRMGINGNPPQMVMEKNMTQSDRNKGLNRFMIPNGDRIIKTWLNDSERETVVRGADGLEVTVLDRLGRKYQMMFKKWKSGAVVFNGEAWKEFVSHNGWTVGIPIELLAFRYGAECYLGFVLLDVWEGSRV</sequence>
<proteinExistence type="inferred from homology"/>
<dbReference type="Proteomes" id="UP001179952">
    <property type="component" value="Unassembled WGS sequence"/>
</dbReference>
<evidence type="ECO:0000256" key="6">
    <source>
        <dbReference type="ARBA" id="ARBA00023163"/>
    </source>
</evidence>
<dbReference type="AlphaFoldDB" id="A0AAV9ALB5"/>
<evidence type="ECO:0000313" key="10">
    <source>
        <dbReference type="Proteomes" id="UP001179952"/>
    </source>
</evidence>
<evidence type="ECO:0000313" key="9">
    <source>
        <dbReference type="EMBL" id="KAK1265109.1"/>
    </source>
</evidence>
<feature type="compositionally biased region" description="Low complexity" evidence="8">
    <location>
        <begin position="26"/>
        <end position="37"/>
    </location>
</feature>
<keyword evidence="10" id="KW-1185">Reference proteome</keyword>
<keyword evidence="5" id="KW-0238">DNA-binding</keyword>
<dbReference type="InterPro" id="IPR015300">
    <property type="entry name" value="DNA-bd_pseudobarrel_sf"/>
</dbReference>
<dbReference type="GO" id="GO:0006952">
    <property type="term" value="P:defense response"/>
    <property type="evidence" value="ECO:0007669"/>
    <property type="project" value="InterPro"/>
</dbReference>
<dbReference type="GO" id="GO:0005634">
    <property type="term" value="C:nucleus"/>
    <property type="evidence" value="ECO:0007669"/>
    <property type="project" value="UniProtKB-SubCell"/>
</dbReference>
<keyword evidence="4" id="KW-0805">Transcription regulation</keyword>
<evidence type="ECO:0000256" key="3">
    <source>
        <dbReference type="ARBA" id="ARBA00022946"/>
    </source>
</evidence>
<keyword evidence="7" id="KW-0539">Nucleus</keyword>
<feature type="region of interest" description="Disordered" evidence="8">
    <location>
        <begin position="1"/>
        <end position="48"/>
    </location>
</feature>
<protein>
    <submittedName>
        <fullName evidence="9">Uncharacterized protein</fullName>
    </submittedName>
</protein>
<dbReference type="SUPFAM" id="SSF54447">
    <property type="entry name" value="ssDNA-binding transcriptional regulator domain"/>
    <property type="match status" value="1"/>
</dbReference>